<feature type="compositionally biased region" description="Polar residues" evidence="1">
    <location>
        <begin position="506"/>
        <end position="516"/>
    </location>
</feature>
<dbReference type="InterPro" id="IPR011333">
    <property type="entry name" value="SKP1/BTB/POZ_sf"/>
</dbReference>
<dbReference type="SUPFAM" id="SSF54695">
    <property type="entry name" value="POZ domain"/>
    <property type="match status" value="1"/>
</dbReference>
<feature type="compositionally biased region" description="Acidic residues" evidence="1">
    <location>
        <begin position="531"/>
        <end position="548"/>
    </location>
</feature>
<dbReference type="AlphaFoldDB" id="A0A6A4KH23"/>
<dbReference type="PANTHER" id="PTHR20946">
    <property type="entry name" value="SANT AND BTB DOMAIN REGULATOR OF CLASS SWITCH RECOMBINATION"/>
    <property type="match status" value="1"/>
</dbReference>
<accession>A0A6A4KH23</accession>
<keyword evidence="4" id="KW-1185">Reference proteome</keyword>
<sequence length="639" mass="74040">MGGKAFKSTVSIEDIADHLNANLESVLNEGILDSVMPFIVPKLNFAETAVKVKNMEQSKRQEELQIQQTTKEYLGIMKNGGMENKCSDTEIEIQVCDEIRHKTKIFKCPRSLLLSQMAYFADVTSGQRLEDMDISVHCDLTIFELLMKWVKSTTSNENIPVLHNLNVIPVLVSATFLQMNPLIQQCISYFKANMDDVIKTASPNLSCLNDAVIAKIAEALTNLELDAMDDQKDKIQSRLFCKFIMLLTRKEPQYFRGHFSSISSLFKCNLCKKILHVHFACWIPCLQSNVKLDNSGIMQALHEMDEFWNINFFIKDLKNEVKSWRKVYWRVWGTCHYLKCLQCSSYYPLKSTNWCRHHDQFPQFFPAEEGKQASIVGKHMCCGQKTYRFEILPTFTGCDFRAHQPLIPPQQQGISKILERKSELIFVNPPRLSIRINLLKEIDHYCEGASRIRDESDVYSDSIRNEYFSWYSLQVVPTYVHAHLHKEPPPLELIEEEIEEEDLQDTESGSSSSKHNQYVFDPKKEYYSSTDEIDSSSIEDEDLSDEDSLTQSNPLPKCCRHNKHCSHKKKLKYNKRWMPKLSVRCNQDNQREREERLMKAYIQKLSRRGVNPDLSKIQKCTVVIPRACMNSSMPITDEI</sequence>
<organism evidence="3 4">
    <name type="scientific">Apolygus lucorum</name>
    <name type="common">Small green plant bug</name>
    <name type="synonym">Lygocoris lucorum</name>
    <dbReference type="NCBI Taxonomy" id="248454"/>
    <lineage>
        <taxon>Eukaryota</taxon>
        <taxon>Metazoa</taxon>
        <taxon>Ecdysozoa</taxon>
        <taxon>Arthropoda</taxon>
        <taxon>Hexapoda</taxon>
        <taxon>Insecta</taxon>
        <taxon>Pterygota</taxon>
        <taxon>Neoptera</taxon>
        <taxon>Paraneoptera</taxon>
        <taxon>Hemiptera</taxon>
        <taxon>Heteroptera</taxon>
        <taxon>Panheteroptera</taxon>
        <taxon>Cimicomorpha</taxon>
        <taxon>Miridae</taxon>
        <taxon>Mirini</taxon>
        <taxon>Apolygus</taxon>
    </lineage>
</organism>
<dbReference type="Proteomes" id="UP000466442">
    <property type="component" value="Linkage Group LG1"/>
</dbReference>
<dbReference type="EMBL" id="WIXP02000001">
    <property type="protein sequence ID" value="KAF6216373.1"/>
    <property type="molecule type" value="Genomic_DNA"/>
</dbReference>
<evidence type="ECO:0000259" key="2">
    <source>
        <dbReference type="Pfam" id="PF11822"/>
    </source>
</evidence>
<dbReference type="PANTHER" id="PTHR20946:SF0">
    <property type="entry name" value="SANT AND BTB DOMAIN REGULATOR OF CLASS SWITCH RECOMBINATION"/>
    <property type="match status" value="1"/>
</dbReference>
<evidence type="ECO:0000256" key="1">
    <source>
        <dbReference type="SAM" id="MobiDB-lite"/>
    </source>
</evidence>
<dbReference type="Gene3D" id="3.30.710.10">
    <property type="entry name" value="Potassium Channel Kv1.1, Chain A"/>
    <property type="match status" value="1"/>
</dbReference>
<gene>
    <name evidence="3" type="ORF">GE061_000714</name>
</gene>
<evidence type="ECO:0000313" key="3">
    <source>
        <dbReference type="EMBL" id="KAF6216373.1"/>
    </source>
</evidence>
<protein>
    <recommendedName>
        <fullName evidence="2">SANT and BTB domain-containing protein</fullName>
    </recommendedName>
</protein>
<proteinExistence type="predicted"/>
<dbReference type="InterPro" id="IPR021777">
    <property type="entry name" value="SANBR_BTB"/>
</dbReference>
<name>A0A6A4KH23_APOLU</name>
<comment type="caution">
    <text evidence="3">The sequence shown here is derived from an EMBL/GenBank/DDBJ whole genome shotgun (WGS) entry which is preliminary data.</text>
</comment>
<evidence type="ECO:0000313" key="4">
    <source>
        <dbReference type="Proteomes" id="UP000466442"/>
    </source>
</evidence>
<dbReference type="OrthoDB" id="550012at2759"/>
<feature type="region of interest" description="Disordered" evidence="1">
    <location>
        <begin position="499"/>
        <end position="553"/>
    </location>
</feature>
<dbReference type="InterPro" id="IPR045902">
    <property type="entry name" value="SANBR-like"/>
</dbReference>
<feature type="domain" description="SANT and BTB" evidence="2">
    <location>
        <begin position="91"/>
        <end position="187"/>
    </location>
</feature>
<reference evidence="3" key="1">
    <citation type="journal article" date="2021" name="Mol. Ecol. Resour.">
        <title>Apolygus lucorum genome provides insights into omnivorousness and mesophyll feeding.</title>
        <authorList>
            <person name="Liu Y."/>
            <person name="Liu H."/>
            <person name="Wang H."/>
            <person name="Huang T."/>
            <person name="Liu B."/>
            <person name="Yang B."/>
            <person name="Yin L."/>
            <person name="Li B."/>
            <person name="Zhang Y."/>
            <person name="Zhang S."/>
            <person name="Jiang F."/>
            <person name="Zhang X."/>
            <person name="Ren Y."/>
            <person name="Wang B."/>
            <person name="Wang S."/>
            <person name="Lu Y."/>
            <person name="Wu K."/>
            <person name="Fan W."/>
            <person name="Wang G."/>
        </authorList>
    </citation>
    <scope>NUCLEOTIDE SEQUENCE</scope>
    <source>
        <strain evidence="3">12Hb</strain>
    </source>
</reference>
<dbReference type="Pfam" id="PF11822">
    <property type="entry name" value="BTB_SANBR"/>
    <property type="match status" value="1"/>
</dbReference>